<protein>
    <recommendedName>
        <fullName evidence="2">Amine oxidase domain-containing protein</fullName>
    </recommendedName>
</protein>
<name>A0ABR2YIZ1_9CHLO</name>
<dbReference type="InterPro" id="IPR036188">
    <property type="entry name" value="FAD/NAD-bd_sf"/>
</dbReference>
<feature type="transmembrane region" description="Helical" evidence="1">
    <location>
        <begin position="1083"/>
        <end position="1103"/>
    </location>
</feature>
<feature type="transmembrane region" description="Helical" evidence="1">
    <location>
        <begin position="1115"/>
        <end position="1135"/>
    </location>
</feature>
<feature type="transmembrane region" description="Helical" evidence="1">
    <location>
        <begin position="909"/>
        <end position="935"/>
    </location>
</feature>
<proteinExistence type="predicted"/>
<feature type="transmembrane region" description="Helical" evidence="1">
    <location>
        <begin position="947"/>
        <end position="970"/>
    </location>
</feature>
<evidence type="ECO:0000256" key="1">
    <source>
        <dbReference type="SAM" id="Phobius"/>
    </source>
</evidence>
<dbReference type="SUPFAM" id="SSF53335">
    <property type="entry name" value="S-adenosyl-L-methionine-dependent methyltransferases"/>
    <property type="match status" value="1"/>
</dbReference>
<sequence>MENGRKRVAVVGSGITGLSAAWLLHRSGARVTLYESESRCGGHTLTDDSPGYPVDLGFQVYNLTTYPNLVGLLEELGVDTEPSDMSFGLSIDGGALEWGSRGLGAIFAQRGNLLSPSFLRMIWDVIRFGREAPEVLKPGTSQKYAQHSLGQYIREKGYSRAFISQYLLPMCAAVWSVPNAQVMEFPVVMLVRFWANHHLLDLLQRPLWRVVKDRSRSYVDKIIAELPDVRTSAPVIKVEPASGDGRAVVHAEGCPAEEFDAVIFATHTDTTLAALGSAAPEGVRPLLEAIPYSTNDVYLHTDDDLMPRARATWSSWNFLGSSASAADPSGDTAAVCVTYWINNLQRLPPGAPETFVTLNPPRPPAAERTIRHMQLAHPVFSFAAYEAQQRLPSIQGKGGIYYAGAWCGYGFHEDGLKAGMTAAIALGAAIPWTPIATSPKMSLADMFFMSTFDKFARRAISLGRLRFILPNGEELVYGDAASAARSLPAGEEWMGKPGLSATVRVLRMAFFRKVITRHDTGLGEAYMDGDFVVDDLGALLAAVTANAVNIEGNRGALGILNRIGDWALLLAHRARANTVEGSRRNIEEHYDAGNAMYKLFLDPSLTYSSGIHRPGDSLEQAQLNKLDALVAMAGITKEDHVLEIGCGWGSMAIRAVQTTGCRWTGLTVSKQQLEEAVARVKAADLSDRITLLFCDYRECSDLGPFDKVVSCEMVEAVGHENLPAYFGAISSLLKPGGQAVIQAISEPDERYEAYCASSDFIREHIFPGGHLPSMGAMVDAARGTGLHVEECTDIGPHYAITLRAWREAWEREHEAIVRLGYSERYWRKFRFYFAYCEAAFDAKYIHNFQMRWAKAMDHTGAGDTMQPSSSQELPKPIQAKATVPADPFTQVLLAIYFFLAGCVVSQSRMLWVMPAASAVFACILASIAAASSLLSSAYRSLSAEGQAWWCADVVHVVYSALSFTAAAAYVARHPAALSIRWTPSDTEAGLLPDMLVCISAGFFGFQLWTLVRNRLFKRSYLGIIHFSLLLVLFGAAASKAQHTPLLTAMLLSELPSIFYICGRLQDLRGVSPQSWQRRTVRKAELVTLPLFQLIPHLLIALDVARSPDAFSAKSYYGIAVAGCVYINAVNLRKAVLTYFPAKKAKAHAA</sequence>
<dbReference type="EMBL" id="JALJOT010000010">
    <property type="protein sequence ID" value="KAK9906390.1"/>
    <property type="molecule type" value="Genomic_DNA"/>
</dbReference>
<reference evidence="3 4" key="1">
    <citation type="journal article" date="2024" name="Nat. Commun.">
        <title>Phylogenomics reveals the evolutionary origins of lichenization in chlorophyte algae.</title>
        <authorList>
            <person name="Puginier C."/>
            <person name="Libourel C."/>
            <person name="Otte J."/>
            <person name="Skaloud P."/>
            <person name="Haon M."/>
            <person name="Grisel S."/>
            <person name="Petersen M."/>
            <person name="Berrin J.G."/>
            <person name="Delaux P.M."/>
            <person name="Dal Grande F."/>
            <person name="Keller J."/>
        </authorList>
    </citation>
    <scope>NUCLEOTIDE SEQUENCE [LARGE SCALE GENOMIC DNA]</scope>
    <source>
        <strain evidence="3 4">SAG 216-7</strain>
    </source>
</reference>
<feature type="transmembrane region" description="Helical" evidence="1">
    <location>
        <begin position="1020"/>
        <end position="1038"/>
    </location>
</feature>
<keyword evidence="4" id="KW-1185">Reference proteome</keyword>
<keyword evidence="1" id="KW-0812">Transmembrane</keyword>
<comment type="caution">
    <text evidence="3">The sequence shown here is derived from an EMBL/GenBank/DDBJ whole genome shotgun (WGS) entry which is preliminary data.</text>
</comment>
<organism evidence="3 4">
    <name type="scientific">Coccomyxa subellipsoidea</name>
    <dbReference type="NCBI Taxonomy" id="248742"/>
    <lineage>
        <taxon>Eukaryota</taxon>
        <taxon>Viridiplantae</taxon>
        <taxon>Chlorophyta</taxon>
        <taxon>core chlorophytes</taxon>
        <taxon>Trebouxiophyceae</taxon>
        <taxon>Trebouxiophyceae incertae sedis</taxon>
        <taxon>Coccomyxaceae</taxon>
        <taxon>Coccomyxa</taxon>
    </lineage>
</organism>
<evidence type="ECO:0000313" key="4">
    <source>
        <dbReference type="Proteomes" id="UP001491310"/>
    </source>
</evidence>
<dbReference type="Pfam" id="PF01593">
    <property type="entry name" value="Amino_oxidase"/>
    <property type="match status" value="1"/>
</dbReference>
<evidence type="ECO:0000259" key="2">
    <source>
        <dbReference type="Pfam" id="PF01593"/>
    </source>
</evidence>
<dbReference type="PANTHER" id="PTHR43667:SF2">
    <property type="entry name" value="FATTY ACID C-METHYL TRANSFERASE"/>
    <property type="match status" value="1"/>
</dbReference>
<dbReference type="InterPro" id="IPR050723">
    <property type="entry name" value="CFA/CMAS"/>
</dbReference>
<keyword evidence="1" id="KW-0472">Membrane</keyword>
<dbReference type="SUPFAM" id="SSF51905">
    <property type="entry name" value="FAD/NAD(P)-binding domain"/>
    <property type="match status" value="1"/>
</dbReference>
<feature type="transmembrane region" description="Helical" evidence="1">
    <location>
        <begin position="1044"/>
        <end position="1062"/>
    </location>
</feature>
<feature type="domain" description="Amine oxidase" evidence="2">
    <location>
        <begin position="15"/>
        <end position="423"/>
    </location>
</feature>
<dbReference type="PANTHER" id="PTHR43667">
    <property type="entry name" value="CYCLOPROPANE-FATTY-ACYL-PHOSPHOLIPID SYNTHASE"/>
    <property type="match status" value="1"/>
</dbReference>
<dbReference type="CDD" id="cd02440">
    <property type="entry name" value="AdoMet_MTases"/>
    <property type="match status" value="1"/>
</dbReference>
<dbReference type="Proteomes" id="UP001491310">
    <property type="component" value="Unassembled WGS sequence"/>
</dbReference>
<dbReference type="Gene3D" id="3.50.50.60">
    <property type="entry name" value="FAD/NAD(P)-binding domain"/>
    <property type="match status" value="1"/>
</dbReference>
<dbReference type="InterPro" id="IPR029063">
    <property type="entry name" value="SAM-dependent_MTases_sf"/>
</dbReference>
<dbReference type="Pfam" id="PF02353">
    <property type="entry name" value="CMAS"/>
    <property type="match status" value="1"/>
</dbReference>
<dbReference type="InterPro" id="IPR002937">
    <property type="entry name" value="Amino_oxidase"/>
</dbReference>
<accession>A0ABR2YIZ1</accession>
<feature type="transmembrane region" description="Helical" evidence="1">
    <location>
        <begin position="990"/>
        <end position="1008"/>
    </location>
</feature>
<keyword evidence="1" id="KW-1133">Transmembrane helix</keyword>
<gene>
    <name evidence="3" type="ORF">WJX75_001035</name>
</gene>
<evidence type="ECO:0000313" key="3">
    <source>
        <dbReference type="EMBL" id="KAK9906390.1"/>
    </source>
</evidence>
<dbReference type="Gene3D" id="3.40.50.150">
    <property type="entry name" value="Vaccinia Virus protein VP39"/>
    <property type="match status" value="1"/>
</dbReference>